<dbReference type="InterPro" id="IPR000868">
    <property type="entry name" value="Isochorismatase-like_dom"/>
</dbReference>
<sequence>MSEPKTLLNLAGAAIPQAKLSKATLVMIDLQNEYLEGPLALHKVDAAVSNAATLLARARAAGARIVHIAHVGGAGGAFDRSAHRGQIIDAAAPEGGELVIEKRKPNALADTNLQEELEKIGRKDLILAGFMTHMCVSSTARAAFDLGYNNTIVAETCSTRALPNPSGPNPGSRAIEAGVLHDSALAALSDRFACIVPTVADLAD</sequence>
<dbReference type="InterPro" id="IPR036380">
    <property type="entry name" value="Isochorismatase-like_sf"/>
</dbReference>
<dbReference type="Gene3D" id="3.40.50.850">
    <property type="entry name" value="Isochorismatase-like"/>
    <property type="match status" value="1"/>
</dbReference>
<evidence type="ECO:0000256" key="1">
    <source>
        <dbReference type="ARBA" id="ARBA00022801"/>
    </source>
</evidence>
<dbReference type="Proteomes" id="UP000315252">
    <property type="component" value="Unassembled WGS sequence"/>
</dbReference>
<dbReference type="Pfam" id="PF00857">
    <property type="entry name" value="Isochorismatase"/>
    <property type="match status" value="1"/>
</dbReference>
<reference evidence="3 4" key="1">
    <citation type="submission" date="2019-06" db="EMBL/GenBank/DDBJ databases">
        <title>Whole genome sequence for Rhodospirillaceae sp. R148.</title>
        <authorList>
            <person name="Wang G."/>
        </authorList>
    </citation>
    <scope>NUCLEOTIDE SEQUENCE [LARGE SCALE GENOMIC DNA]</scope>
    <source>
        <strain evidence="3 4">R148</strain>
    </source>
</reference>
<dbReference type="CDD" id="cd01014">
    <property type="entry name" value="nicotinamidase_related"/>
    <property type="match status" value="1"/>
</dbReference>
<keyword evidence="4" id="KW-1185">Reference proteome</keyword>
<evidence type="ECO:0000313" key="4">
    <source>
        <dbReference type="Proteomes" id="UP000315252"/>
    </source>
</evidence>
<feature type="domain" description="Isochorismatase-like" evidence="2">
    <location>
        <begin position="24"/>
        <end position="161"/>
    </location>
</feature>
<dbReference type="PANTHER" id="PTHR43540">
    <property type="entry name" value="PEROXYUREIDOACRYLATE/UREIDOACRYLATE AMIDOHYDROLASE-RELATED"/>
    <property type="match status" value="1"/>
</dbReference>
<dbReference type="PANTHER" id="PTHR43540:SF15">
    <property type="entry name" value="BLR5631 PROTEIN"/>
    <property type="match status" value="1"/>
</dbReference>
<organism evidence="3 4">
    <name type="scientific">Denitrobaculum tricleocarpae</name>
    <dbReference type="NCBI Taxonomy" id="2591009"/>
    <lineage>
        <taxon>Bacteria</taxon>
        <taxon>Pseudomonadati</taxon>
        <taxon>Pseudomonadota</taxon>
        <taxon>Alphaproteobacteria</taxon>
        <taxon>Rhodospirillales</taxon>
        <taxon>Rhodospirillaceae</taxon>
        <taxon>Denitrobaculum</taxon>
    </lineage>
</organism>
<comment type="caution">
    <text evidence="3">The sequence shown here is derived from an EMBL/GenBank/DDBJ whole genome shotgun (WGS) entry which is preliminary data.</text>
</comment>
<proteinExistence type="predicted"/>
<protein>
    <submittedName>
        <fullName evidence="3">Cysteine hydrolase</fullName>
    </submittedName>
</protein>
<dbReference type="SUPFAM" id="SSF52499">
    <property type="entry name" value="Isochorismatase-like hydrolases"/>
    <property type="match status" value="1"/>
</dbReference>
<dbReference type="GO" id="GO:0016787">
    <property type="term" value="F:hydrolase activity"/>
    <property type="evidence" value="ECO:0007669"/>
    <property type="project" value="UniProtKB-KW"/>
</dbReference>
<evidence type="ECO:0000313" key="3">
    <source>
        <dbReference type="EMBL" id="TQV82301.1"/>
    </source>
</evidence>
<keyword evidence="1 3" id="KW-0378">Hydrolase</keyword>
<name>A0A545TYM3_9PROT</name>
<dbReference type="EMBL" id="VHSH01000002">
    <property type="protein sequence ID" value="TQV82301.1"/>
    <property type="molecule type" value="Genomic_DNA"/>
</dbReference>
<dbReference type="AlphaFoldDB" id="A0A545TYM3"/>
<dbReference type="OrthoDB" id="9794942at2"/>
<dbReference type="RefSeq" id="WP_142895932.1">
    <property type="nucleotide sequence ID" value="NZ_ML660053.1"/>
</dbReference>
<evidence type="ECO:0000259" key="2">
    <source>
        <dbReference type="Pfam" id="PF00857"/>
    </source>
</evidence>
<accession>A0A545TYM3</accession>
<dbReference type="InterPro" id="IPR050272">
    <property type="entry name" value="Isochorismatase-like_hydrls"/>
</dbReference>
<gene>
    <name evidence="3" type="ORF">FKG95_08780</name>
</gene>